<reference evidence="4" key="1">
    <citation type="submission" date="2021-01" db="EMBL/GenBank/DDBJ databases">
        <authorList>
            <person name="Corre E."/>
            <person name="Pelletier E."/>
            <person name="Niang G."/>
            <person name="Scheremetjew M."/>
            <person name="Finn R."/>
            <person name="Kale V."/>
            <person name="Holt S."/>
            <person name="Cochrane G."/>
            <person name="Meng A."/>
            <person name="Brown T."/>
            <person name="Cohen L."/>
        </authorList>
    </citation>
    <scope>NUCLEOTIDE SEQUENCE</scope>
    <source>
        <strain evidence="4">MM31A-1</strain>
    </source>
</reference>
<gene>
    <name evidence="4" type="ORF">CDEB00056_LOCUS20675</name>
</gene>
<evidence type="ECO:0000256" key="2">
    <source>
        <dbReference type="SAM" id="Phobius"/>
    </source>
</evidence>
<dbReference type="InterPro" id="IPR043729">
    <property type="entry name" value="DUF5672"/>
</dbReference>
<keyword evidence="2" id="KW-0812">Transmembrane</keyword>
<dbReference type="AlphaFoldDB" id="A0A7S3QFK9"/>
<protein>
    <recommendedName>
        <fullName evidence="3">DUF5672 domain-containing protein</fullName>
    </recommendedName>
</protein>
<sequence>MIQRRPPREKTRTGRGSGGGDTKGEYYPRKKPASSLLSFILRTMSKHSNFIVIVVLVSLVIFVISEIHSSSTSNIGSSNSSGNSSNVQTTNEGRVIRGAAAAASASSLSSSSSSSSLSLSSSANENIKILTRENFIPTPLDHALYQQVYDKYQATKNDAKMNVMKTDGLAVDVSVSSSSSREDGDAPSIDMKTYGKHILENGCDLTVVFMDPRIHNMKKGSSMFFSLESVGAFLPEACVILQTSSCSFHGDDTDTDTDTSLTIEDAIYQRIYNNSLPLFRKMIERGQVRVTFLQHKKYNFKECDQYPNPSSALMNIHYWSDIDESGENGEYIAGVDNDSVLVMQNDSVICHPINIDLYRKYAYVGGVWLREHPFIQNTNMCRFLKQMWTQYTRLRLGPFPDICTGDGTAPIGNGGFTLRSRSALRKAIQDCPSRDWSGLDIDRTTLRRSSCSVNGSINEDVYFGTILRGTNALLPTALEAALFSVEMVWPEEVIDMYHGGSVGSMEDTQRFVSERGSIYRGATIDTSDIKAAKELTRDETVPFGFHKSWWYFDNKVLHSKDVDQQCPLLKYMFHPDENRAKDLLVNKKPKSGGVKGAISNIHKLPKKIGRHLLPG</sequence>
<organism evidence="4">
    <name type="scientific">Chaetoceros debilis</name>
    <dbReference type="NCBI Taxonomy" id="122233"/>
    <lineage>
        <taxon>Eukaryota</taxon>
        <taxon>Sar</taxon>
        <taxon>Stramenopiles</taxon>
        <taxon>Ochrophyta</taxon>
        <taxon>Bacillariophyta</taxon>
        <taxon>Coscinodiscophyceae</taxon>
        <taxon>Chaetocerotophycidae</taxon>
        <taxon>Chaetocerotales</taxon>
        <taxon>Chaetocerotaceae</taxon>
        <taxon>Chaetoceros</taxon>
    </lineage>
</organism>
<feature type="domain" description="DUF5672" evidence="3">
    <location>
        <begin position="338"/>
        <end position="490"/>
    </location>
</feature>
<evidence type="ECO:0000256" key="1">
    <source>
        <dbReference type="SAM" id="MobiDB-lite"/>
    </source>
</evidence>
<evidence type="ECO:0000259" key="3">
    <source>
        <dbReference type="Pfam" id="PF18922"/>
    </source>
</evidence>
<name>A0A7S3QFK9_9STRA</name>
<feature type="region of interest" description="Disordered" evidence="1">
    <location>
        <begin position="1"/>
        <end position="27"/>
    </location>
</feature>
<keyword evidence="2" id="KW-1133">Transmembrane helix</keyword>
<evidence type="ECO:0000313" key="4">
    <source>
        <dbReference type="EMBL" id="CAE0475822.1"/>
    </source>
</evidence>
<feature type="compositionally biased region" description="Basic and acidic residues" evidence="1">
    <location>
        <begin position="1"/>
        <end position="12"/>
    </location>
</feature>
<proteinExistence type="predicted"/>
<dbReference type="Pfam" id="PF18922">
    <property type="entry name" value="DUF5672"/>
    <property type="match status" value="1"/>
</dbReference>
<dbReference type="EMBL" id="HBIO01026933">
    <property type="protein sequence ID" value="CAE0475822.1"/>
    <property type="molecule type" value="Transcribed_RNA"/>
</dbReference>
<feature type="transmembrane region" description="Helical" evidence="2">
    <location>
        <begin position="50"/>
        <end position="68"/>
    </location>
</feature>
<keyword evidence="2" id="KW-0472">Membrane</keyword>
<accession>A0A7S3QFK9</accession>